<feature type="domain" description="C2H2-type" evidence="3">
    <location>
        <begin position="233"/>
        <end position="263"/>
    </location>
</feature>
<keyword evidence="1" id="KW-0862">Zinc</keyword>
<organism evidence="4 5">
    <name type="scientific">Moniliophthora roreri</name>
    <name type="common">Frosty pod rot fungus</name>
    <name type="synonym">Monilia roreri</name>
    <dbReference type="NCBI Taxonomy" id="221103"/>
    <lineage>
        <taxon>Eukaryota</taxon>
        <taxon>Fungi</taxon>
        <taxon>Dikarya</taxon>
        <taxon>Basidiomycota</taxon>
        <taxon>Agaricomycotina</taxon>
        <taxon>Agaricomycetes</taxon>
        <taxon>Agaricomycetidae</taxon>
        <taxon>Agaricales</taxon>
        <taxon>Marasmiineae</taxon>
        <taxon>Marasmiaceae</taxon>
        <taxon>Moniliophthora</taxon>
    </lineage>
</organism>
<feature type="compositionally biased region" description="Basic residues" evidence="2">
    <location>
        <begin position="1"/>
        <end position="10"/>
    </location>
</feature>
<gene>
    <name evidence="4" type="ORF">WG66_911</name>
</gene>
<evidence type="ECO:0000313" key="5">
    <source>
        <dbReference type="Proteomes" id="UP000054988"/>
    </source>
</evidence>
<feature type="region of interest" description="Disordered" evidence="2">
    <location>
        <begin position="279"/>
        <end position="301"/>
    </location>
</feature>
<comment type="caution">
    <text evidence="4">The sequence shown here is derived from an EMBL/GenBank/DDBJ whole genome shotgun (WGS) entry which is preliminary data.</text>
</comment>
<dbReference type="InterPro" id="IPR036236">
    <property type="entry name" value="Znf_C2H2_sf"/>
</dbReference>
<sequence>MSERWHRRFHAGADGQSLGNFRPLNPSPVPYPNHQPYYHVPSYSYPINSAGPANSFLSDQVEKSHPNSIGSTDDFSHTSLSNGQLVAAQGSRYGGNMSDGPYATSYNLMRQSEGKNYEHIEAATGSSFHNLQLGHSHHTQIFESSAYSMEVSSAAYFHNAAGSSHTPAGTTWPSSDSGYRYDDTYPLSMTNNSAESVLDPNGGSRVIKPVVATEGVVDASHRRRRSAKPGRLYKCTSFPPCQATFTTSHNLKNHIDSHLGNKQHQCSFCPARTVTQSDIKRHEKTCKNRPSSGITGPSQVL</sequence>
<reference evidence="4 5" key="1">
    <citation type="submission" date="2015-12" db="EMBL/GenBank/DDBJ databases">
        <title>Draft genome sequence of Moniliophthora roreri, the causal agent of frosty pod rot of cacao.</title>
        <authorList>
            <person name="Aime M.C."/>
            <person name="Diaz-Valderrama J.R."/>
            <person name="Kijpornyongpan T."/>
            <person name="Phillips-Mora W."/>
        </authorList>
    </citation>
    <scope>NUCLEOTIDE SEQUENCE [LARGE SCALE GENOMIC DNA]</scope>
    <source>
        <strain evidence="4 5">MCA 2952</strain>
    </source>
</reference>
<keyword evidence="1" id="KW-0863">Zinc-finger</keyword>
<evidence type="ECO:0000256" key="2">
    <source>
        <dbReference type="SAM" id="MobiDB-lite"/>
    </source>
</evidence>
<dbReference type="PROSITE" id="PS50157">
    <property type="entry name" value="ZINC_FINGER_C2H2_2"/>
    <property type="match status" value="1"/>
</dbReference>
<dbReference type="Gene3D" id="3.30.160.60">
    <property type="entry name" value="Classic Zinc Finger"/>
    <property type="match status" value="1"/>
</dbReference>
<feature type="compositionally biased region" description="Polar residues" evidence="2">
    <location>
        <begin position="288"/>
        <end position="301"/>
    </location>
</feature>
<evidence type="ECO:0000259" key="3">
    <source>
        <dbReference type="PROSITE" id="PS50157"/>
    </source>
</evidence>
<feature type="region of interest" description="Disordered" evidence="2">
    <location>
        <begin position="1"/>
        <end position="27"/>
    </location>
</feature>
<evidence type="ECO:0000256" key="1">
    <source>
        <dbReference type="PROSITE-ProRule" id="PRU00042"/>
    </source>
</evidence>
<dbReference type="AlphaFoldDB" id="A0A0W0GD66"/>
<accession>A0A0W0GD66</accession>
<evidence type="ECO:0000313" key="4">
    <source>
        <dbReference type="EMBL" id="KTB46513.1"/>
    </source>
</evidence>
<dbReference type="GO" id="GO:0008270">
    <property type="term" value="F:zinc ion binding"/>
    <property type="evidence" value="ECO:0007669"/>
    <property type="project" value="UniProtKB-KW"/>
</dbReference>
<name>A0A0W0GD66_MONRR</name>
<dbReference type="InterPro" id="IPR013087">
    <property type="entry name" value="Znf_C2H2_type"/>
</dbReference>
<dbReference type="Proteomes" id="UP000054988">
    <property type="component" value="Unassembled WGS sequence"/>
</dbReference>
<dbReference type="SUPFAM" id="SSF57667">
    <property type="entry name" value="beta-beta-alpha zinc fingers"/>
    <property type="match status" value="1"/>
</dbReference>
<dbReference type="EMBL" id="LATX01000324">
    <property type="protein sequence ID" value="KTB46513.1"/>
    <property type="molecule type" value="Genomic_DNA"/>
</dbReference>
<proteinExistence type="predicted"/>
<keyword evidence="1" id="KW-0479">Metal-binding</keyword>
<protein>
    <recommendedName>
        <fullName evidence="3">C2H2-type domain-containing protein</fullName>
    </recommendedName>
</protein>